<dbReference type="PANTHER" id="PTHR43233">
    <property type="entry name" value="FAMILY N-ACETYLTRANSFERASE, PUTATIVE (AFU_ORTHOLOGUE AFUA_6G03350)-RELATED"/>
    <property type="match status" value="1"/>
</dbReference>
<dbReference type="GO" id="GO:0016747">
    <property type="term" value="F:acyltransferase activity, transferring groups other than amino-acyl groups"/>
    <property type="evidence" value="ECO:0007669"/>
    <property type="project" value="InterPro"/>
</dbReference>
<comment type="caution">
    <text evidence="2">The sequence shown here is derived from an EMBL/GenBank/DDBJ whole genome shotgun (WGS) entry which is preliminary data.</text>
</comment>
<sequence length="134" mass="15029">MYYTDTIENVAEHMLHGFFTEFPNPPSPTTHLKLLHNSSYIILAIDASTQQVVGFITAISDNVLSAYIPLLEVLPDYQGKGIGTELLKQLLSQLSHLYMIDLLCDAPLQAYYQRFGLQPAPAMMIRHYANQSGN</sequence>
<organism evidence="2 3">
    <name type="scientific">Alkalicoccobacillus porphyridii</name>
    <dbReference type="NCBI Taxonomy" id="2597270"/>
    <lineage>
        <taxon>Bacteria</taxon>
        <taxon>Bacillati</taxon>
        <taxon>Bacillota</taxon>
        <taxon>Bacilli</taxon>
        <taxon>Bacillales</taxon>
        <taxon>Bacillaceae</taxon>
        <taxon>Alkalicoccobacillus</taxon>
    </lineage>
</organism>
<evidence type="ECO:0000313" key="2">
    <source>
        <dbReference type="EMBL" id="TSB46521.1"/>
    </source>
</evidence>
<evidence type="ECO:0000259" key="1">
    <source>
        <dbReference type="PROSITE" id="PS51186"/>
    </source>
</evidence>
<dbReference type="PANTHER" id="PTHR43233:SF1">
    <property type="entry name" value="FAMILY N-ACETYLTRANSFERASE, PUTATIVE (AFU_ORTHOLOGUE AFUA_6G03350)-RELATED"/>
    <property type="match status" value="1"/>
</dbReference>
<reference evidence="2 3" key="1">
    <citation type="submission" date="2019-07" db="EMBL/GenBank/DDBJ databases">
        <authorList>
            <person name="Park Y.J."/>
            <person name="Jeong S.E."/>
            <person name="Jung H.S."/>
        </authorList>
    </citation>
    <scope>NUCLEOTIDE SEQUENCE [LARGE SCALE GENOMIC DNA]</scope>
    <source>
        <strain evidence="3">P16(2019)</strain>
    </source>
</reference>
<protein>
    <submittedName>
        <fullName evidence="2">GNAT family N-acetyltransferase</fullName>
    </submittedName>
</protein>
<gene>
    <name evidence="2" type="ORF">FN960_11920</name>
</gene>
<dbReference type="CDD" id="cd04301">
    <property type="entry name" value="NAT_SF"/>
    <property type="match status" value="1"/>
</dbReference>
<dbReference type="InterPro" id="IPR053144">
    <property type="entry name" value="Acetyltransferase_Butenolide"/>
</dbReference>
<dbReference type="EMBL" id="VLXZ01000006">
    <property type="protein sequence ID" value="TSB46521.1"/>
    <property type="molecule type" value="Genomic_DNA"/>
</dbReference>
<accession>A0A553ZYJ5</accession>
<proteinExistence type="predicted"/>
<dbReference type="OrthoDB" id="9775804at2"/>
<keyword evidence="2" id="KW-0808">Transferase</keyword>
<dbReference type="Pfam" id="PF00583">
    <property type="entry name" value="Acetyltransf_1"/>
    <property type="match status" value="1"/>
</dbReference>
<dbReference type="PROSITE" id="PS51186">
    <property type="entry name" value="GNAT"/>
    <property type="match status" value="1"/>
</dbReference>
<dbReference type="InterPro" id="IPR016181">
    <property type="entry name" value="Acyl_CoA_acyltransferase"/>
</dbReference>
<keyword evidence="3" id="KW-1185">Reference proteome</keyword>
<dbReference type="SUPFAM" id="SSF55729">
    <property type="entry name" value="Acyl-CoA N-acyltransferases (Nat)"/>
    <property type="match status" value="1"/>
</dbReference>
<dbReference type="AlphaFoldDB" id="A0A553ZYJ5"/>
<evidence type="ECO:0000313" key="3">
    <source>
        <dbReference type="Proteomes" id="UP000318521"/>
    </source>
</evidence>
<dbReference type="Proteomes" id="UP000318521">
    <property type="component" value="Unassembled WGS sequence"/>
</dbReference>
<feature type="domain" description="N-acetyltransferase" evidence="1">
    <location>
        <begin position="1"/>
        <end position="134"/>
    </location>
</feature>
<dbReference type="Gene3D" id="3.40.630.30">
    <property type="match status" value="1"/>
</dbReference>
<name>A0A553ZYJ5_9BACI</name>
<dbReference type="InterPro" id="IPR000182">
    <property type="entry name" value="GNAT_dom"/>
</dbReference>